<dbReference type="AlphaFoldDB" id="A0A251SM25"/>
<protein>
    <recommendedName>
        <fullName evidence="4">Nucleotide-binding alpha-beta plait domain-containing protein</fullName>
    </recommendedName>
</protein>
<dbReference type="EMBL" id="CM007903">
    <property type="protein sequence ID" value="OTF99572.1"/>
    <property type="molecule type" value="Genomic_DNA"/>
</dbReference>
<gene>
    <name evidence="2" type="ORF">HannXRQ_Chr14g0458111</name>
    <name evidence="1" type="ORF">HanXRQr2_Chr14g0664391</name>
</gene>
<reference evidence="1 3" key="1">
    <citation type="journal article" date="2017" name="Nature">
        <title>The sunflower genome provides insights into oil metabolism, flowering and Asterid evolution.</title>
        <authorList>
            <person name="Badouin H."/>
            <person name="Gouzy J."/>
            <person name="Grassa C.J."/>
            <person name="Murat F."/>
            <person name="Staton S.E."/>
            <person name="Cottret L."/>
            <person name="Lelandais-Briere C."/>
            <person name="Owens G.L."/>
            <person name="Carrere S."/>
            <person name="Mayjonade B."/>
            <person name="Legrand L."/>
            <person name="Gill N."/>
            <person name="Kane N.C."/>
            <person name="Bowers J.E."/>
            <person name="Hubner S."/>
            <person name="Bellec A."/>
            <person name="Berard A."/>
            <person name="Berges H."/>
            <person name="Blanchet N."/>
            <person name="Boniface M.C."/>
            <person name="Brunel D."/>
            <person name="Catrice O."/>
            <person name="Chaidir N."/>
            <person name="Claudel C."/>
            <person name="Donnadieu C."/>
            <person name="Faraut T."/>
            <person name="Fievet G."/>
            <person name="Helmstetter N."/>
            <person name="King M."/>
            <person name="Knapp S.J."/>
            <person name="Lai Z."/>
            <person name="Le Paslier M.C."/>
            <person name="Lippi Y."/>
            <person name="Lorenzon L."/>
            <person name="Mandel J.R."/>
            <person name="Marage G."/>
            <person name="Marchand G."/>
            <person name="Marquand E."/>
            <person name="Bret-Mestries E."/>
            <person name="Morien E."/>
            <person name="Nambeesan S."/>
            <person name="Nguyen T."/>
            <person name="Pegot-Espagnet P."/>
            <person name="Pouilly N."/>
            <person name="Raftis F."/>
            <person name="Sallet E."/>
            <person name="Schiex T."/>
            <person name="Thomas J."/>
            <person name="Vandecasteele C."/>
            <person name="Vares D."/>
            <person name="Vear F."/>
            <person name="Vautrin S."/>
            <person name="Crespi M."/>
            <person name="Mangin B."/>
            <person name="Burke J.M."/>
            <person name="Salse J."/>
            <person name="Munos S."/>
            <person name="Vincourt P."/>
            <person name="Rieseberg L.H."/>
            <person name="Langlade N.B."/>
        </authorList>
    </citation>
    <scope>NUCLEOTIDE SEQUENCE [LARGE SCALE GENOMIC DNA]</scope>
    <source>
        <strain evidence="3">cv. SF193</strain>
        <tissue evidence="1">Leaves</tissue>
    </source>
</reference>
<name>A0A251SM25_HELAN</name>
<evidence type="ECO:0000313" key="1">
    <source>
        <dbReference type="EMBL" id="KAF5770885.1"/>
    </source>
</evidence>
<sequence>MRMSRSYEADQVFSYNKPFRDTTYTKVFVGGLPWETHSKTGTLNNLRGFWKRL</sequence>
<evidence type="ECO:0008006" key="4">
    <source>
        <dbReference type="Google" id="ProtNLM"/>
    </source>
</evidence>
<reference evidence="1" key="3">
    <citation type="submission" date="2020-06" db="EMBL/GenBank/DDBJ databases">
        <title>Helianthus annuus Genome sequencing and assembly Release 2.</title>
        <authorList>
            <person name="Gouzy J."/>
            <person name="Langlade N."/>
            <person name="Munos S."/>
        </authorList>
    </citation>
    <scope>NUCLEOTIDE SEQUENCE</scope>
    <source>
        <tissue evidence="1">Leaves</tissue>
    </source>
</reference>
<evidence type="ECO:0000313" key="3">
    <source>
        <dbReference type="Proteomes" id="UP000215914"/>
    </source>
</evidence>
<reference evidence="2" key="2">
    <citation type="submission" date="2017-02" db="EMBL/GenBank/DDBJ databases">
        <title>Sunflower complete genome.</title>
        <authorList>
            <person name="Langlade N."/>
            <person name="Munos S."/>
        </authorList>
    </citation>
    <scope>NUCLEOTIDE SEQUENCE [LARGE SCALE GENOMIC DNA]</scope>
    <source>
        <tissue evidence="2">Leaves</tissue>
    </source>
</reference>
<dbReference type="Gramene" id="mRNA:HanXRQr2_Chr14g0664391">
    <property type="protein sequence ID" value="CDS:HanXRQr2_Chr14g0664391.1"/>
    <property type="gene ID" value="HanXRQr2_Chr14g0664391"/>
</dbReference>
<proteinExistence type="predicted"/>
<dbReference type="InParanoid" id="A0A251SM25"/>
<organism evidence="2 3">
    <name type="scientific">Helianthus annuus</name>
    <name type="common">Common sunflower</name>
    <dbReference type="NCBI Taxonomy" id="4232"/>
    <lineage>
        <taxon>Eukaryota</taxon>
        <taxon>Viridiplantae</taxon>
        <taxon>Streptophyta</taxon>
        <taxon>Embryophyta</taxon>
        <taxon>Tracheophyta</taxon>
        <taxon>Spermatophyta</taxon>
        <taxon>Magnoliopsida</taxon>
        <taxon>eudicotyledons</taxon>
        <taxon>Gunneridae</taxon>
        <taxon>Pentapetalae</taxon>
        <taxon>asterids</taxon>
        <taxon>campanulids</taxon>
        <taxon>Asterales</taxon>
        <taxon>Asteraceae</taxon>
        <taxon>Asteroideae</taxon>
        <taxon>Heliantheae alliance</taxon>
        <taxon>Heliantheae</taxon>
        <taxon>Helianthus</taxon>
    </lineage>
</organism>
<accession>A0A251SM25</accession>
<evidence type="ECO:0000313" key="2">
    <source>
        <dbReference type="EMBL" id="OTF99572.1"/>
    </source>
</evidence>
<keyword evidence="3" id="KW-1185">Reference proteome</keyword>
<dbReference type="Proteomes" id="UP000215914">
    <property type="component" value="Chromosome 14"/>
</dbReference>
<dbReference type="EMBL" id="MNCJ02000329">
    <property type="protein sequence ID" value="KAF5770885.1"/>
    <property type="molecule type" value="Genomic_DNA"/>
</dbReference>